<dbReference type="AlphaFoldDB" id="A0A1B6EEW1"/>
<protein>
    <submittedName>
        <fullName evidence="2">Uncharacterized protein</fullName>
    </submittedName>
</protein>
<dbReference type="EMBL" id="GEDC01000829">
    <property type="protein sequence ID" value="JAS36469.1"/>
    <property type="molecule type" value="Transcribed_RNA"/>
</dbReference>
<keyword evidence="1" id="KW-0175">Coiled coil</keyword>
<feature type="coiled-coil region" evidence="1">
    <location>
        <begin position="13"/>
        <end position="47"/>
    </location>
</feature>
<sequence>MFGGFGGALKNLTGKAEEVLEKTKKEVEELAIEKKQAATALIEAQAKKTGDALWNTKSELEKTAVGVAVDAKKSAIEGFDKEVSGAEKAVDEAVKEKASEAEAAAPAPDAAKDALSGALGSLGGIDSQIDSAVEGVVKQVGEVVDS</sequence>
<organism evidence="2">
    <name type="scientific">Clastoptera arizonana</name>
    <name type="common">Arizona spittle bug</name>
    <dbReference type="NCBI Taxonomy" id="38151"/>
    <lineage>
        <taxon>Eukaryota</taxon>
        <taxon>Metazoa</taxon>
        <taxon>Ecdysozoa</taxon>
        <taxon>Arthropoda</taxon>
        <taxon>Hexapoda</taxon>
        <taxon>Insecta</taxon>
        <taxon>Pterygota</taxon>
        <taxon>Neoptera</taxon>
        <taxon>Paraneoptera</taxon>
        <taxon>Hemiptera</taxon>
        <taxon>Auchenorrhyncha</taxon>
        <taxon>Cercopoidea</taxon>
        <taxon>Clastopteridae</taxon>
        <taxon>Clastoptera</taxon>
    </lineage>
</organism>
<feature type="non-terminal residue" evidence="2">
    <location>
        <position position="146"/>
    </location>
</feature>
<evidence type="ECO:0000256" key="1">
    <source>
        <dbReference type="SAM" id="Coils"/>
    </source>
</evidence>
<name>A0A1B6EEW1_9HEMI</name>
<evidence type="ECO:0000313" key="2">
    <source>
        <dbReference type="EMBL" id="JAS36469.1"/>
    </source>
</evidence>
<proteinExistence type="predicted"/>
<accession>A0A1B6EEW1</accession>
<gene>
    <name evidence="2" type="ORF">g.16725</name>
</gene>
<reference evidence="2" key="1">
    <citation type="submission" date="2015-12" db="EMBL/GenBank/DDBJ databases">
        <title>De novo transcriptome assembly of four potential Pierce s Disease insect vectors from Arizona vineyards.</title>
        <authorList>
            <person name="Tassone E.E."/>
        </authorList>
    </citation>
    <scope>NUCLEOTIDE SEQUENCE</scope>
</reference>